<protein>
    <recommendedName>
        <fullName evidence="1">ABC-type transport auxiliary lipoprotein component domain-containing protein</fullName>
    </recommendedName>
</protein>
<dbReference type="STRING" id="1324350.AOY20_11530"/>
<dbReference type="InterPro" id="IPR005586">
    <property type="entry name" value="ABC_trans_aux"/>
</dbReference>
<feature type="domain" description="ABC-type transport auxiliary lipoprotein component" evidence="1">
    <location>
        <begin position="52"/>
        <end position="224"/>
    </location>
</feature>
<dbReference type="RefSeq" id="WP_054581995.1">
    <property type="nucleotide sequence ID" value="NZ_CP012808.1"/>
</dbReference>
<dbReference type="Proteomes" id="UP000064939">
    <property type="component" value="Chromosome"/>
</dbReference>
<dbReference type="AlphaFoldDB" id="A0A0N9VF57"/>
<sequence length="244" mass="26962">MQNKTKLKSLHMHTFAKSLRSLKQCKLQCFIAVVGVSIGLTGCYRSVSPNFYTLTPQITPLVSSNIKLIEVVPVGIPARLDTPLLVIQNSNGQTYMLDNQRWSSSLSNELQSGLSAGLQQKLGAIDVYNTGLTGGETTYTIATEFSRFDIVEKADQSVTDIEVMASWVVKRHGVQTTTETEKNYYHQLNCRMAFKNQVKGQADRYLNIVSTYQESLNKVIDAIAGTTIAMDANKKPTIQGILCS</sequence>
<dbReference type="EMBL" id="CP012808">
    <property type="protein sequence ID" value="ALH96112.1"/>
    <property type="molecule type" value="Genomic_DNA"/>
</dbReference>
<evidence type="ECO:0000259" key="1">
    <source>
        <dbReference type="Pfam" id="PF03886"/>
    </source>
</evidence>
<organism evidence="2 3">
    <name type="scientific">Acinetobacter equi</name>
    <dbReference type="NCBI Taxonomy" id="1324350"/>
    <lineage>
        <taxon>Bacteria</taxon>
        <taxon>Pseudomonadati</taxon>
        <taxon>Pseudomonadota</taxon>
        <taxon>Gammaproteobacteria</taxon>
        <taxon>Moraxellales</taxon>
        <taxon>Moraxellaceae</taxon>
        <taxon>Acinetobacter</taxon>
    </lineage>
</organism>
<dbReference type="SUPFAM" id="SSF159594">
    <property type="entry name" value="XCC0632-like"/>
    <property type="match status" value="1"/>
</dbReference>
<dbReference type="OrthoDB" id="5949767at2"/>
<dbReference type="KEGG" id="aei:AOY20_11530"/>
<dbReference type="Pfam" id="PF03886">
    <property type="entry name" value="ABC_trans_aux"/>
    <property type="match status" value="1"/>
</dbReference>
<name>A0A0N9VF57_9GAMM</name>
<accession>A0A0N9VF57</accession>
<gene>
    <name evidence="2" type="ORF">AOY20_11530</name>
</gene>
<evidence type="ECO:0000313" key="2">
    <source>
        <dbReference type="EMBL" id="ALH96112.1"/>
    </source>
</evidence>
<evidence type="ECO:0000313" key="3">
    <source>
        <dbReference type="Proteomes" id="UP000064939"/>
    </source>
</evidence>
<proteinExistence type="predicted"/>
<keyword evidence="3" id="KW-1185">Reference proteome</keyword>
<reference evidence="2 3" key="1">
    <citation type="journal article" date="2015" name="Int. J. Syst. Evol. Microbiol.">
        <title>Acinetobacter equi sp. nov. isolated from horse faeces.</title>
        <authorList>
            <person name="Poppel M.T."/>
            <person name="Skiebe E."/>
            <person name="Laue M."/>
            <person name="Bergmann H."/>
            <person name="Ebersberger I."/>
            <person name="Garn T."/>
            <person name="Fruth A."/>
            <person name="Baumgardt S."/>
            <person name="Busse H.J."/>
            <person name="Wilharm G."/>
        </authorList>
    </citation>
    <scope>NUCLEOTIDE SEQUENCE [LARGE SCALE GENOMIC DNA]</scope>
    <source>
        <strain evidence="2 3">114</strain>
    </source>
</reference>
<dbReference type="Gene3D" id="3.40.50.10610">
    <property type="entry name" value="ABC-type transport auxiliary lipoprotein component"/>
    <property type="match status" value="1"/>
</dbReference>